<dbReference type="EMBL" id="BEHT01000019">
    <property type="protein sequence ID" value="GBC99013.1"/>
    <property type="molecule type" value="Genomic_DNA"/>
</dbReference>
<dbReference type="Pfam" id="PF04542">
    <property type="entry name" value="Sigma70_r2"/>
    <property type="match status" value="1"/>
</dbReference>
<evidence type="ECO:0000259" key="5">
    <source>
        <dbReference type="PROSITE" id="PS00715"/>
    </source>
</evidence>
<dbReference type="SUPFAM" id="SSF88946">
    <property type="entry name" value="Sigma2 domain of RNA polymerase sigma factors"/>
    <property type="match status" value="1"/>
</dbReference>
<dbReference type="PRINTS" id="PR00046">
    <property type="entry name" value="SIGMA70FCT"/>
</dbReference>
<name>A0A2H5XCV5_9BACT</name>
<keyword evidence="4" id="KW-0804">Transcription</keyword>
<dbReference type="GO" id="GO:0003677">
    <property type="term" value="F:DNA binding"/>
    <property type="evidence" value="ECO:0007669"/>
    <property type="project" value="UniProtKB-KW"/>
</dbReference>
<feature type="domain" description="RNA polymerase sigma-70" evidence="5">
    <location>
        <begin position="53"/>
        <end position="66"/>
    </location>
</feature>
<dbReference type="InterPro" id="IPR013325">
    <property type="entry name" value="RNA_pol_sigma_r2"/>
</dbReference>
<dbReference type="PIRSF" id="PIRSF000770">
    <property type="entry name" value="RNA_pol_sigma-SigE/K"/>
    <property type="match status" value="1"/>
</dbReference>
<dbReference type="Gene3D" id="1.20.140.160">
    <property type="match status" value="1"/>
</dbReference>
<dbReference type="InterPro" id="IPR014284">
    <property type="entry name" value="RNA_pol_sigma-70_dom"/>
</dbReference>
<dbReference type="PROSITE" id="PS00715">
    <property type="entry name" value="SIGMA70_1"/>
    <property type="match status" value="1"/>
</dbReference>
<dbReference type="Proteomes" id="UP000236173">
    <property type="component" value="Unassembled WGS sequence"/>
</dbReference>
<dbReference type="GO" id="GO:0006352">
    <property type="term" value="P:DNA-templated transcription initiation"/>
    <property type="evidence" value="ECO:0007669"/>
    <property type="project" value="InterPro"/>
</dbReference>
<evidence type="ECO:0000256" key="4">
    <source>
        <dbReference type="ARBA" id="ARBA00023163"/>
    </source>
</evidence>
<reference evidence="7" key="1">
    <citation type="submission" date="2017-09" db="EMBL/GenBank/DDBJ databases">
        <title>Metaegenomics of thermophilic ammonia-oxidizing enrichment culture.</title>
        <authorList>
            <person name="Kato S."/>
            <person name="Suzuki K."/>
        </authorList>
    </citation>
    <scope>NUCLEOTIDE SEQUENCE [LARGE SCALE GENOMIC DNA]</scope>
</reference>
<dbReference type="InterPro" id="IPR012845">
    <property type="entry name" value="RNA_pol_sigma_FliA_WhiG"/>
</dbReference>
<dbReference type="PANTHER" id="PTHR30385:SF7">
    <property type="entry name" value="RNA POLYMERASE SIGMA FACTOR FLIA"/>
    <property type="match status" value="1"/>
</dbReference>
<dbReference type="InterPro" id="IPR013324">
    <property type="entry name" value="RNA_pol_sigma_r3/r4-like"/>
</dbReference>
<dbReference type="GO" id="GO:0016987">
    <property type="term" value="F:sigma factor activity"/>
    <property type="evidence" value="ECO:0007669"/>
    <property type="project" value="UniProtKB-KW"/>
</dbReference>
<organism evidence="6 7">
    <name type="scientific">Candidatus Fervidibacter japonicus</name>
    <dbReference type="NCBI Taxonomy" id="2035412"/>
    <lineage>
        <taxon>Bacteria</taxon>
        <taxon>Candidatus Fervidibacterota</taxon>
        <taxon>Candidatus Fervidibacter</taxon>
    </lineage>
</organism>
<dbReference type="SUPFAM" id="SSF88659">
    <property type="entry name" value="Sigma3 and sigma4 domains of RNA polymerase sigma factors"/>
    <property type="match status" value="2"/>
</dbReference>
<protein>
    <submittedName>
        <fullName evidence="6">RNA polymerase sigma-D factor</fullName>
    </submittedName>
</protein>
<evidence type="ECO:0000313" key="7">
    <source>
        <dbReference type="Proteomes" id="UP000236173"/>
    </source>
</evidence>
<proteinExistence type="predicted"/>
<evidence type="ECO:0000256" key="1">
    <source>
        <dbReference type="ARBA" id="ARBA00023015"/>
    </source>
</evidence>
<keyword evidence="1" id="KW-0805">Transcription regulation</keyword>
<dbReference type="InterPro" id="IPR000943">
    <property type="entry name" value="RNA_pol_sigma70"/>
</dbReference>
<sequence>MLTKRQLAECWQAYKTHRDEASQEALVKAYLPLVKRTVARIKPMLPPSVEEDDLISYGLIGLLEAMDRFDQHRGVPFEAFAVQRIRGAILDGLRSMGWLPRSAYHRAKQLQDTIESLEQRLGHAPSEQELAQELCLSDDEYAHFVVESAPVTVLPLEEIMPLMERMDDGHFAEEQRRRELVEVLARAIERLPERERLVITLYFYEQLTLKEIAQILKLTEGRVCQLKAQALARLRVALKRAGW</sequence>
<dbReference type="Pfam" id="PF04545">
    <property type="entry name" value="Sigma70_r4"/>
    <property type="match status" value="1"/>
</dbReference>
<dbReference type="NCBIfam" id="NF005413">
    <property type="entry name" value="PRK06986.1"/>
    <property type="match status" value="1"/>
</dbReference>
<dbReference type="AlphaFoldDB" id="A0A2H5XCV5"/>
<evidence type="ECO:0000256" key="3">
    <source>
        <dbReference type="ARBA" id="ARBA00023125"/>
    </source>
</evidence>
<evidence type="ECO:0000313" key="6">
    <source>
        <dbReference type="EMBL" id="GBC99013.1"/>
    </source>
</evidence>
<keyword evidence="3" id="KW-0238">DNA-binding</keyword>
<comment type="caution">
    <text evidence="6">The sequence shown here is derived from an EMBL/GenBank/DDBJ whole genome shotgun (WGS) entry which is preliminary data.</text>
</comment>
<accession>A0A2H5XCV5</accession>
<dbReference type="InterPro" id="IPR007630">
    <property type="entry name" value="RNA_pol_sigma70_r4"/>
</dbReference>
<dbReference type="InterPro" id="IPR007627">
    <property type="entry name" value="RNA_pol_sigma70_r2"/>
</dbReference>
<keyword evidence="2" id="KW-0731">Sigma factor</keyword>
<dbReference type="CDD" id="cd06171">
    <property type="entry name" value="Sigma70_r4"/>
    <property type="match status" value="1"/>
</dbReference>
<dbReference type="GO" id="GO:0003899">
    <property type="term" value="F:DNA-directed RNA polymerase activity"/>
    <property type="evidence" value="ECO:0007669"/>
    <property type="project" value="InterPro"/>
</dbReference>
<dbReference type="Gene3D" id="1.10.1740.10">
    <property type="match status" value="1"/>
</dbReference>
<gene>
    <name evidence="6" type="primary">sigD</name>
    <name evidence="6" type="ORF">HRbin17_01534</name>
</gene>
<dbReference type="PANTHER" id="PTHR30385">
    <property type="entry name" value="SIGMA FACTOR F FLAGELLAR"/>
    <property type="match status" value="1"/>
</dbReference>
<evidence type="ECO:0000256" key="2">
    <source>
        <dbReference type="ARBA" id="ARBA00023082"/>
    </source>
</evidence>
<dbReference type="NCBIfam" id="TIGR02937">
    <property type="entry name" value="sigma70-ECF"/>
    <property type="match status" value="1"/>
</dbReference>
<dbReference type="NCBIfam" id="TIGR02479">
    <property type="entry name" value="FliA_WhiG"/>
    <property type="match status" value="1"/>
</dbReference>